<feature type="domain" description="BHLH" evidence="6">
    <location>
        <begin position="10"/>
        <end position="62"/>
    </location>
</feature>
<dbReference type="AlphaFoldDB" id="A0A068V4L0"/>
<dbReference type="EMBL" id="HG739175">
    <property type="protein sequence ID" value="CDP14798.1"/>
    <property type="molecule type" value="Genomic_DNA"/>
</dbReference>
<dbReference type="GO" id="GO:0000981">
    <property type="term" value="F:DNA-binding transcription factor activity, RNA polymerase II-specific"/>
    <property type="evidence" value="ECO:0007669"/>
    <property type="project" value="TreeGrafter"/>
</dbReference>
<evidence type="ECO:0000256" key="3">
    <source>
        <dbReference type="ARBA" id="ARBA00023163"/>
    </source>
</evidence>
<keyword evidence="4" id="KW-0539">Nucleus</keyword>
<dbReference type="SMART" id="SM00353">
    <property type="entry name" value="HLH"/>
    <property type="match status" value="1"/>
</dbReference>
<evidence type="ECO:0000256" key="2">
    <source>
        <dbReference type="ARBA" id="ARBA00023015"/>
    </source>
</evidence>
<dbReference type="GO" id="GO:0046983">
    <property type="term" value="F:protein dimerization activity"/>
    <property type="evidence" value="ECO:0007669"/>
    <property type="project" value="InterPro"/>
</dbReference>
<dbReference type="GO" id="GO:0000977">
    <property type="term" value="F:RNA polymerase II transcription regulatory region sequence-specific DNA binding"/>
    <property type="evidence" value="ECO:0007669"/>
    <property type="project" value="TreeGrafter"/>
</dbReference>
<name>A0A068V4L0_COFCA</name>
<dbReference type="STRING" id="49390.A0A068V4L0"/>
<gene>
    <name evidence="7" type="ORF">GSCOC_T00042257001</name>
</gene>
<dbReference type="PhylomeDB" id="A0A068V4L0"/>
<comment type="subcellular location">
    <subcellularLocation>
        <location evidence="1">Nucleus</location>
    </subcellularLocation>
</comment>
<sequence>MKKFHASASNTKTGKKISEKNRRDQMKSLCAELYRLLPNDISKGFCPLPDKLGEAINHIKSMEKKLENYKEWKEKLLFGKRSCSSTSSESNNSSKLTNVEVQDIGPDANVILISGLEEQASFYGIIPRLHEEGFEVVNANFSNNGTSMLQVVHQKVGASTSGSETTAVSKRLKELIYGYSQGEVESNLDLWDFRIEPDLLTSDFFGPFTTDNFCLPQQH</sequence>
<dbReference type="InterPro" id="IPR015660">
    <property type="entry name" value="MASH1/Ascl1a-like"/>
</dbReference>
<accession>A0A068V4L0</accession>
<evidence type="ECO:0000313" key="7">
    <source>
        <dbReference type="EMBL" id="CDP14798.1"/>
    </source>
</evidence>
<evidence type="ECO:0000259" key="6">
    <source>
        <dbReference type="PROSITE" id="PS50888"/>
    </source>
</evidence>
<dbReference type="OMA" id="IHEMGST"/>
<dbReference type="InParanoid" id="A0A068V4L0"/>
<evidence type="ECO:0000256" key="5">
    <source>
        <dbReference type="SAM" id="MobiDB-lite"/>
    </source>
</evidence>
<organism evidence="7 8">
    <name type="scientific">Coffea canephora</name>
    <name type="common">Robusta coffee</name>
    <dbReference type="NCBI Taxonomy" id="49390"/>
    <lineage>
        <taxon>Eukaryota</taxon>
        <taxon>Viridiplantae</taxon>
        <taxon>Streptophyta</taxon>
        <taxon>Embryophyta</taxon>
        <taxon>Tracheophyta</taxon>
        <taxon>Spermatophyta</taxon>
        <taxon>Magnoliopsida</taxon>
        <taxon>eudicotyledons</taxon>
        <taxon>Gunneridae</taxon>
        <taxon>Pentapetalae</taxon>
        <taxon>asterids</taxon>
        <taxon>lamiids</taxon>
        <taxon>Gentianales</taxon>
        <taxon>Rubiaceae</taxon>
        <taxon>Ixoroideae</taxon>
        <taxon>Gardenieae complex</taxon>
        <taxon>Bertiereae - Coffeeae clade</taxon>
        <taxon>Coffeeae</taxon>
        <taxon>Coffea</taxon>
    </lineage>
</organism>
<evidence type="ECO:0000313" key="8">
    <source>
        <dbReference type="Proteomes" id="UP000295252"/>
    </source>
</evidence>
<dbReference type="SUPFAM" id="SSF47459">
    <property type="entry name" value="HLH, helix-loop-helix DNA-binding domain"/>
    <property type="match status" value="1"/>
</dbReference>
<feature type="region of interest" description="Disordered" evidence="5">
    <location>
        <begin position="1"/>
        <end position="21"/>
    </location>
</feature>
<dbReference type="Gene3D" id="4.10.280.10">
    <property type="entry name" value="Helix-loop-helix DNA-binding domain"/>
    <property type="match status" value="1"/>
</dbReference>
<dbReference type="GO" id="GO:0090575">
    <property type="term" value="C:RNA polymerase II transcription regulator complex"/>
    <property type="evidence" value="ECO:0007669"/>
    <property type="project" value="TreeGrafter"/>
</dbReference>
<evidence type="ECO:0000256" key="4">
    <source>
        <dbReference type="ARBA" id="ARBA00023242"/>
    </source>
</evidence>
<keyword evidence="2" id="KW-0805">Transcription regulation</keyword>
<dbReference type="InterPro" id="IPR036638">
    <property type="entry name" value="HLH_DNA-bd_sf"/>
</dbReference>
<dbReference type="Pfam" id="PF00010">
    <property type="entry name" value="HLH"/>
    <property type="match status" value="1"/>
</dbReference>
<proteinExistence type="predicted"/>
<reference evidence="8" key="1">
    <citation type="journal article" date="2014" name="Science">
        <title>The coffee genome provides insight into the convergent evolution of caffeine biosynthesis.</title>
        <authorList>
            <person name="Denoeud F."/>
            <person name="Carretero-Paulet L."/>
            <person name="Dereeper A."/>
            <person name="Droc G."/>
            <person name="Guyot R."/>
            <person name="Pietrella M."/>
            <person name="Zheng C."/>
            <person name="Alberti A."/>
            <person name="Anthony F."/>
            <person name="Aprea G."/>
            <person name="Aury J.M."/>
            <person name="Bento P."/>
            <person name="Bernard M."/>
            <person name="Bocs S."/>
            <person name="Campa C."/>
            <person name="Cenci A."/>
            <person name="Combes M.C."/>
            <person name="Crouzillat D."/>
            <person name="Da Silva C."/>
            <person name="Daddiego L."/>
            <person name="De Bellis F."/>
            <person name="Dussert S."/>
            <person name="Garsmeur O."/>
            <person name="Gayraud T."/>
            <person name="Guignon V."/>
            <person name="Jahn K."/>
            <person name="Jamilloux V."/>
            <person name="Joet T."/>
            <person name="Labadie K."/>
            <person name="Lan T."/>
            <person name="Leclercq J."/>
            <person name="Lepelley M."/>
            <person name="Leroy T."/>
            <person name="Li L.T."/>
            <person name="Librado P."/>
            <person name="Lopez L."/>
            <person name="Munoz A."/>
            <person name="Noel B."/>
            <person name="Pallavicini A."/>
            <person name="Perrotta G."/>
            <person name="Poncet V."/>
            <person name="Pot D."/>
            <person name="Priyono X."/>
            <person name="Rigoreau M."/>
            <person name="Rouard M."/>
            <person name="Rozas J."/>
            <person name="Tranchant-Dubreuil C."/>
            <person name="VanBuren R."/>
            <person name="Zhang Q."/>
            <person name="Andrade A.C."/>
            <person name="Argout X."/>
            <person name="Bertrand B."/>
            <person name="de Kochko A."/>
            <person name="Graziosi G."/>
            <person name="Henry R.J."/>
            <person name="Jayarama X."/>
            <person name="Ming R."/>
            <person name="Nagai C."/>
            <person name="Rounsley S."/>
            <person name="Sankoff D."/>
            <person name="Giuliano G."/>
            <person name="Albert V.A."/>
            <person name="Wincker P."/>
            <person name="Lashermes P."/>
        </authorList>
    </citation>
    <scope>NUCLEOTIDE SEQUENCE [LARGE SCALE GENOMIC DNA]</scope>
    <source>
        <strain evidence="8">cv. DH200-94</strain>
    </source>
</reference>
<dbReference type="Proteomes" id="UP000295252">
    <property type="component" value="Chromosome VII"/>
</dbReference>
<dbReference type="OrthoDB" id="752507at2759"/>
<dbReference type="PANTHER" id="PTHR13935:SF63">
    <property type="entry name" value="BHLH DOMAIN-CONTAINING PROTEIN"/>
    <property type="match status" value="1"/>
</dbReference>
<protein>
    <recommendedName>
        <fullName evidence="6">BHLH domain-containing protein</fullName>
    </recommendedName>
</protein>
<evidence type="ECO:0000256" key="1">
    <source>
        <dbReference type="ARBA" id="ARBA00004123"/>
    </source>
</evidence>
<dbReference type="PANTHER" id="PTHR13935">
    <property type="entry name" value="ACHAETE-SCUTE TRANSCRIPTION FACTOR-RELATED"/>
    <property type="match status" value="1"/>
</dbReference>
<dbReference type="PROSITE" id="PS50888">
    <property type="entry name" value="BHLH"/>
    <property type="match status" value="1"/>
</dbReference>
<dbReference type="Gramene" id="CDP14798">
    <property type="protein sequence ID" value="CDP14798"/>
    <property type="gene ID" value="GSCOC_T00042257001"/>
</dbReference>
<keyword evidence="3" id="KW-0804">Transcription</keyword>
<keyword evidence="8" id="KW-1185">Reference proteome</keyword>
<dbReference type="InterPro" id="IPR011598">
    <property type="entry name" value="bHLH_dom"/>
</dbReference>